<evidence type="ECO:0000256" key="1">
    <source>
        <dbReference type="SAM" id="MobiDB-lite"/>
    </source>
</evidence>
<dbReference type="RefSeq" id="WP_164365239.1">
    <property type="nucleotide sequence ID" value="NZ_CP066776.1"/>
</dbReference>
<dbReference type="Proteomes" id="UP000475117">
    <property type="component" value="Chromosome"/>
</dbReference>
<evidence type="ECO:0000256" key="2">
    <source>
        <dbReference type="SAM" id="SignalP"/>
    </source>
</evidence>
<dbReference type="KEGG" id="soa:G3M56_013215"/>
<dbReference type="AlphaFoldDB" id="A0A6B3LEU5"/>
<dbReference type="EMBL" id="CP066776">
    <property type="protein sequence ID" value="QQL44821.1"/>
    <property type="molecule type" value="Genomic_DNA"/>
</dbReference>
<organism evidence="3 4">
    <name type="scientific">Sulfuriroseicoccus oceanibius</name>
    <dbReference type="NCBI Taxonomy" id="2707525"/>
    <lineage>
        <taxon>Bacteria</taxon>
        <taxon>Pseudomonadati</taxon>
        <taxon>Verrucomicrobiota</taxon>
        <taxon>Verrucomicrobiia</taxon>
        <taxon>Verrucomicrobiales</taxon>
        <taxon>Verrucomicrobiaceae</taxon>
        <taxon>Sulfuriroseicoccus</taxon>
    </lineage>
</organism>
<feature type="compositionally biased region" description="Gly residues" evidence="1">
    <location>
        <begin position="203"/>
        <end position="212"/>
    </location>
</feature>
<evidence type="ECO:0000313" key="4">
    <source>
        <dbReference type="Proteomes" id="UP000475117"/>
    </source>
</evidence>
<protein>
    <submittedName>
        <fullName evidence="3">Uncharacterized protein</fullName>
    </submittedName>
</protein>
<feature type="compositionally biased region" description="Polar residues" evidence="1">
    <location>
        <begin position="153"/>
        <end position="178"/>
    </location>
</feature>
<feature type="region of interest" description="Disordered" evidence="1">
    <location>
        <begin position="144"/>
        <end position="212"/>
    </location>
</feature>
<keyword evidence="4" id="KW-1185">Reference proteome</keyword>
<feature type="chain" id="PRO_5043769830" evidence="2">
    <location>
        <begin position="23"/>
        <end position="212"/>
    </location>
</feature>
<evidence type="ECO:0000313" key="3">
    <source>
        <dbReference type="EMBL" id="QQL44821.1"/>
    </source>
</evidence>
<sequence>MVLSRLPAALALASLLCAAASAADQRDPVFSPPKKPTPANYSRLWTNSPFTTKVETVQEQGPGFADKLRLEGVMTLDGKDVACLTNTETEDVLYLSQDQPANGISLVSIQNRNQLDQMRVVLASGGQRATVSFDDAQIVVAPAAGSKKPQPPQNGDQSPPPQQRAQQGDEQTKLTQQEMMERRRKFWENMRNRRRRGASPSDGSGGQDGPRR</sequence>
<accession>A0A6B3LEU5</accession>
<gene>
    <name evidence="3" type="ORF">G3M56_013215</name>
</gene>
<proteinExistence type="predicted"/>
<reference evidence="3 4" key="1">
    <citation type="submission" date="2020-12" db="EMBL/GenBank/DDBJ databases">
        <title>Sulforoseuscoccus oceanibium gen. nov., sp. nov., a representative of the phylum Verrucomicrobia with special cytoplasmic membrane, and proposal of Sulforoseuscoccusaceae fam. nov.</title>
        <authorList>
            <person name="Xi F."/>
        </authorList>
    </citation>
    <scope>NUCLEOTIDE SEQUENCE [LARGE SCALE GENOMIC DNA]</scope>
    <source>
        <strain evidence="3 4">T37</strain>
    </source>
</reference>
<feature type="signal peptide" evidence="2">
    <location>
        <begin position="1"/>
        <end position="22"/>
    </location>
</feature>
<name>A0A6B3LEU5_9BACT</name>
<keyword evidence="2" id="KW-0732">Signal</keyword>